<evidence type="ECO:0000256" key="1">
    <source>
        <dbReference type="ARBA" id="ARBA00010982"/>
    </source>
</evidence>
<sequence length="267" mass="27577">MRSPAASERDVFLVAGKRTPIGCLGGVLANVPAITLGAAAVQAALASASIPGALVEECYFGCVLGANLGQAPARQVALGAGLPPSCCCTTVNKVCASGAKAIALAAQSIILGQADVVVAGGMESMSQAPYCIGDGGSGGPEGVYRARISGLRLFDAQLVDTIMRDGLLDAAQRQGPGRPMGHFGDLCAAHYSISREEQDAYALESYLRARQAWESGHMTAEVAPVLLGGRGSDPVSRDEEPWRLQADKLSRLRPAFDREHGTVTAAN</sequence>
<gene>
    <name evidence="7" type="primary">ERG10_1</name>
    <name evidence="7" type="ORF">F1559_000735</name>
</gene>
<evidence type="ECO:0000313" key="8">
    <source>
        <dbReference type="Proteomes" id="UP000530660"/>
    </source>
</evidence>
<evidence type="ECO:0000313" key="7">
    <source>
        <dbReference type="EMBL" id="KAF6000400.1"/>
    </source>
</evidence>
<dbReference type="Gene3D" id="3.40.47.10">
    <property type="match status" value="1"/>
</dbReference>
<evidence type="ECO:0000256" key="3">
    <source>
        <dbReference type="ARBA" id="ARBA00022723"/>
    </source>
</evidence>
<dbReference type="Proteomes" id="UP000530660">
    <property type="component" value="Unassembled WGS sequence"/>
</dbReference>
<dbReference type="GO" id="GO:0046872">
    <property type="term" value="F:metal ion binding"/>
    <property type="evidence" value="ECO:0007669"/>
    <property type="project" value="UniProtKB-KW"/>
</dbReference>
<dbReference type="SUPFAM" id="SSF53901">
    <property type="entry name" value="Thiolase-like"/>
    <property type="match status" value="1"/>
</dbReference>
<feature type="domain" description="Thiolase N-terminal" evidence="6">
    <location>
        <begin position="11"/>
        <end position="267"/>
    </location>
</feature>
<evidence type="ECO:0000259" key="6">
    <source>
        <dbReference type="Pfam" id="PF00108"/>
    </source>
</evidence>
<reference evidence="7 8" key="1">
    <citation type="journal article" date="2020" name="J. Phycol.">
        <title>Comparative genome analysis reveals Cyanidiococcus gen. nov., a new extremophilic red algal genus sister to Cyanidioschyzon (Cyanidioschyzonaceae, Rhodophyta).</title>
        <authorList>
            <person name="Liu S.-L."/>
            <person name="Chiang Y.-R."/>
            <person name="Yoon H.S."/>
            <person name="Fu H.-Y."/>
        </authorList>
    </citation>
    <scope>NUCLEOTIDE SEQUENCE [LARGE SCALE GENOMIC DNA]</scope>
    <source>
        <strain evidence="7 8">THAL066</strain>
    </source>
</reference>
<dbReference type="InterPro" id="IPR020616">
    <property type="entry name" value="Thiolase_N"/>
</dbReference>
<comment type="similarity">
    <text evidence="1">Belongs to the thiolase-like superfamily. Thiolase family.</text>
</comment>
<dbReference type="AlphaFoldDB" id="A0A7J7ICF5"/>
<dbReference type="InterPro" id="IPR002155">
    <property type="entry name" value="Thiolase"/>
</dbReference>
<dbReference type="PANTHER" id="PTHR18919:SF156">
    <property type="entry name" value="ACETYL-COA ACETYLTRANSFERASE, MITOCHONDRIAL"/>
    <property type="match status" value="1"/>
</dbReference>
<organism evidence="7 8">
    <name type="scientific">Cyanidiococcus yangmingshanensis</name>
    <dbReference type="NCBI Taxonomy" id="2690220"/>
    <lineage>
        <taxon>Eukaryota</taxon>
        <taxon>Rhodophyta</taxon>
        <taxon>Bangiophyceae</taxon>
        <taxon>Cyanidiales</taxon>
        <taxon>Cyanidiaceae</taxon>
        <taxon>Cyanidiococcus</taxon>
    </lineage>
</organism>
<evidence type="ECO:0000256" key="5">
    <source>
        <dbReference type="ARBA" id="ARBA00023315"/>
    </source>
</evidence>
<dbReference type="GO" id="GO:0003985">
    <property type="term" value="F:acetyl-CoA C-acetyltransferase activity"/>
    <property type="evidence" value="ECO:0007669"/>
    <property type="project" value="TreeGrafter"/>
</dbReference>
<dbReference type="PANTHER" id="PTHR18919">
    <property type="entry name" value="ACETYL-COA C-ACYLTRANSFERASE"/>
    <property type="match status" value="1"/>
</dbReference>
<dbReference type="InterPro" id="IPR016039">
    <property type="entry name" value="Thiolase-like"/>
</dbReference>
<protein>
    <submittedName>
        <fullName evidence="7">Erg10, acetyl-CoA C-acetyltransferase</fullName>
    </submittedName>
</protein>
<keyword evidence="8" id="KW-1185">Reference proteome</keyword>
<dbReference type="Pfam" id="PF00108">
    <property type="entry name" value="Thiolase_N"/>
    <property type="match status" value="1"/>
</dbReference>
<dbReference type="CDD" id="cd00751">
    <property type="entry name" value="thiolase"/>
    <property type="match status" value="1"/>
</dbReference>
<evidence type="ECO:0000256" key="4">
    <source>
        <dbReference type="ARBA" id="ARBA00022958"/>
    </source>
</evidence>
<proteinExistence type="inferred from homology"/>
<dbReference type="EMBL" id="VWRR01000020">
    <property type="protein sequence ID" value="KAF6000400.1"/>
    <property type="molecule type" value="Genomic_DNA"/>
</dbReference>
<dbReference type="GO" id="GO:0006635">
    <property type="term" value="P:fatty acid beta-oxidation"/>
    <property type="evidence" value="ECO:0007669"/>
    <property type="project" value="TreeGrafter"/>
</dbReference>
<keyword evidence="3" id="KW-0479">Metal-binding</keyword>
<keyword evidence="5" id="KW-0012">Acyltransferase</keyword>
<accession>A0A7J7ICF5</accession>
<name>A0A7J7ICF5_9RHOD</name>
<dbReference type="OrthoDB" id="5404651at2759"/>
<comment type="caution">
    <text evidence="7">The sequence shown here is derived from an EMBL/GenBank/DDBJ whole genome shotgun (WGS) entry which is preliminary data.</text>
</comment>
<keyword evidence="4" id="KW-0630">Potassium</keyword>
<dbReference type="GO" id="GO:0005739">
    <property type="term" value="C:mitochondrion"/>
    <property type="evidence" value="ECO:0007669"/>
    <property type="project" value="TreeGrafter"/>
</dbReference>
<keyword evidence="2 7" id="KW-0808">Transferase</keyword>
<evidence type="ECO:0000256" key="2">
    <source>
        <dbReference type="ARBA" id="ARBA00022679"/>
    </source>
</evidence>